<evidence type="ECO:0000313" key="1">
    <source>
        <dbReference type="EMBL" id="KAJ8643968.1"/>
    </source>
</evidence>
<dbReference type="EMBL" id="CM056810">
    <property type="protein sequence ID" value="KAJ8643968.1"/>
    <property type="molecule type" value="Genomic_DNA"/>
</dbReference>
<gene>
    <name evidence="1" type="ORF">MRB53_005716</name>
</gene>
<comment type="caution">
    <text evidence="1">The sequence shown here is derived from an EMBL/GenBank/DDBJ whole genome shotgun (WGS) entry which is preliminary data.</text>
</comment>
<dbReference type="Proteomes" id="UP001234297">
    <property type="component" value="Chromosome 2"/>
</dbReference>
<proteinExistence type="predicted"/>
<protein>
    <submittedName>
        <fullName evidence="1">Uncharacterized protein</fullName>
    </submittedName>
</protein>
<keyword evidence="2" id="KW-1185">Reference proteome</keyword>
<accession>A0ACC2MEM6</accession>
<sequence>MRMDSSIMTNPSLPLRTLRRKCCKTTLQEEAAEAATPIRLLLTETHFFEFRFLFRTLWIFPEERAWVR</sequence>
<evidence type="ECO:0000313" key="2">
    <source>
        <dbReference type="Proteomes" id="UP001234297"/>
    </source>
</evidence>
<name>A0ACC2MEM6_PERAE</name>
<organism evidence="1 2">
    <name type="scientific">Persea americana</name>
    <name type="common">Avocado</name>
    <dbReference type="NCBI Taxonomy" id="3435"/>
    <lineage>
        <taxon>Eukaryota</taxon>
        <taxon>Viridiplantae</taxon>
        <taxon>Streptophyta</taxon>
        <taxon>Embryophyta</taxon>
        <taxon>Tracheophyta</taxon>
        <taxon>Spermatophyta</taxon>
        <taxon>Magnoliopsida</taxon>
        <taxon>Magnoliidae</taxon>
        <taxon>Laurales</taxon>
        <taxon>Lauraceae</taxon>
        <taxon>Persea</taxon>
    </lineage>
</organism>
<reference evidence="1 2" key="1">
    <citation type="journal article" date="2022" name="Hortic Res">
        <title>A haplotype resolved chromosomal level avocado genome allows analysis of novel avocado genes.</title>
        <authorList>
            <person name="Nath O."/>
            <person name="Fletcher S.J."/>
            <person name="Hayward A."/>
            <person name="Shaw L.M."/>
            <person name="Masouleh A.K."/>
            <person name="Furtado A."/>
            <person name="Henry R.J."/>
            <person name="Mitter N."/>
        </authorList>
    </citation>
    <scope>NUCLEOTIDE SEQUENCE [LARGE SCALE GENOMIC DNA]</scope>
    <source>
        <strain evidence="2">cv. Hass</strain>
    </source>
</reference>